<evidence type="ECO:0000313" key="3">
    <source>
        <dbReference type="EMBL" id="CCO65939.1"/>
    </source>
</evidence>
<evidence type="ECO:0000256" key="2">
    <source>
        <dbReference type="SAM" id="Phobius"/>
    </source>
</evidence>
<keyword evidence="2" id="KW-0472">Membrane</keyword>
<dbReference type="Pfam" id="PF03134">
    <property type="entry name" value="TB2_DP1_HVA22"/>
    <property type="match status" value="1"/>
</dbReference>
<dbReference type="PANTHER" id="PTHR35711">
    <property type="entry name" value="EXPRESSED PROTEIN"/>
    <property type="match status" value="1"/>
</dbReference>
<feature type="region of interest" description="Disordered" evidence="1">
    <location>
        <begin position="551"/>
        <end position="677"/>
    </location>
</feature>
<evidence type="ECO:0000256" key="1">
    <source>
        <dbReference type="SAM" id="MobiDB-lite"/>
    </source>
</evidence>
<name>K8FHK9_9CHLO</name>
<dbReference type="PANTHER" id="PTHR35711:SF1">
    <property type="entry name" value="ECTODERMAL, ISOFORM F"/>
    <property type="match status" value="1"/>
</dbReference>
<feature type="compositionally biased region" description="Basic residues" evidence="1">
    <location>
        <begin position="588"/>
        <end position="602"/>
    </location>
</feature>
<protein>
    <submittedName>
        <fullName evidence="3">Uncharacterized protein</fullName>
    </submittedName>
</protein>
<feature type="transmembrane region" description="Helical" evidence="2">
    <location>
        <begin position="37"/>
        <end position="56"/>
    </location>
</feature>
<feature type="region of interest" description="Disordered" evidence="1">
    <location>
        <begin position="1"/>
        <end position="29"/>
    </location>
</feature>
<feature type="compositionally biased region" description="Acidic residues" evidence="1">
    <location>
        <begin position="551"/>
        <end position="563"/>
    </location>
</feature>
<keyword evidence="2" id="KW-0812">Transmembrane</keyword>
<feature type="compositionally biased region" description="Acidic residues" evidence="1">
    <location>
        <begin position="573"/>
        <end position="583"/>
    </location>
</feature>
<dbReference type="OrthoDB" id="10009287at2759"/>
<organism evidence="3 4">
    <name type="scientific">Bathycoccus prasinos</name>
    <dbReference type="NCBI Taxonomy" id="41875"/>
    <lineage>
        <taxon>Eukaryota</taxon>
        <taxon>Viridiplantae</taxon>
        <taxon>Chlorophyta</taxon>
        <taxon>Mamiellophyceae</taxon>
        <taxon>Mamiellales</taxon>
        <taxon>Bathycoccaceae</taxon>
        <taxon>Bathycoccus</taxon>
    </lineage>
</organism>
<evidence type="ECO:0000313" key="4">
    <source>
        <dbReference type="Proteomes" id="UP000198341"/>
    </source>
</evidence>
<feature type="compositionally biased region" description="Acidic residues" evidence="1">
    <location>
        <begin position="935"/>
        <end position="947"/>
    </location>
</feature>
<dbReference type="InterPro" id="IPR004345">
    <property type="entry name" value="TB2_DP1_HVA22"/>
</dbReference>
<dbReference type="RefSeq" id="XP_007511851.1">
    <property type="nucleotide sequence ID" value="XM_007511789.1"/>
</dbReference>
<sequence length="970" mass="110906">MEEAEAFPEEETKTTDAPSSTRRNASTTHRATKRRHLAFAFLFGVVFASCFRRWWWYHHPASRSSPFFFPSSSSAHSKARDGLRVKSRRKKPPGRVDEEDDFDRVEKRDDESGEKEEEKKTLLRDDDKFACGAWSPSESFSSVSKDVDSLETHELLELSLRSARAAAYLFAKASWPAAMRLKRATFDRGKRVGLWMARFVMHSSSRRGKYYEDEDAAEAGGDGAARASYARRGSFVSLARKGIACVPLFSFVRNGALVARKVLVRRFGAKWMMVRAAVERKRFVIEERAWKSWRKAERAARRKVWEPLARWTRRMRRLKVFWTQAVPRAIAESGGKFRKRTVRFLGFLGKVVPHAIFFYCAKVVVTRAVPTVLRVSVLRTRYCFASVGFLYPIFMTLTALEGDRLEEAENDEYDAGDGENADAKAKKEQEEEIEKWARYWVAIGPLALLADVPFLSTSVSLFWPSWLEMCCVFVLWLEMPLMNGAYFTVDTVFAPMYKRFASARRRRRREKKRRGEMNMKSSGSASSLSMMMASALRSDVDEETDADYAEEDGVFYEDDDDRSEDSIDHESRDDDDDDDDDDNDKQARNKSIKYKKKKKKKKRIEEDAEDMLNSSSSESAASESSLRLFSSRKKRRGDKYDEDYTGELRRRRRHRLSQGELPPLPPTRVERKQRRARRKLTTKNRGGGLVGYRNALTRKLRDASKRVIIVWLRACVSIIGMFSPRLGEISRVALENTTGALLVCSLFFLVPGMFCRYGCAIAGVFVPCLKSLETITSSSSNSSTKAAINTSLVNGKMQNTFFLITNERAPNTGDGEGNKEEERTRTRITTSRTEKLRAQLQYWVAWSLLWSLAREIGWFPLARHLELAGIYWLQVFGGADVVSKKVTHVKDSIVSEHRNYFHEHLRDEEDEDLDKIIEIEEIEIDKEEEKGGGGGDDDDDDDDDDKTLEEKTTSAAAAIVSTTTPEFTPT</sequence>
<feature type="region of interest" description="Disordered" evidence="1">
    <location>
        <begin position="924"/>
        <end position="970"/>
    </location>
</feature>
<gene>
    <name evidence="3" type="ORF">Bathy07g01850</name>
</gene>
<dbReference type="AlphaFoldDB" id="K8FHK9"/>
<feature type="compositionally biased region" description="Low complexity" evidence="1">
    <location>
        <begin position="953"/>
        <end position="964"/>
    </location>
</feature>
<feature type="region of interest" description="Disordered" evidence="1">
    <location>
        <begin position="71"/>
        <end position="121"/>
    </location>
</feature>
<proteinExistence type="predicted"/>
<feature type="compositionally biased region" description="Basic residues" evidence="1">
    <location>
        <begin position="504"/>
        <end position="514"/>
    </location>
</feature>
<feature type="compositionally biased region" description="Low complexity" evidence="1">
    <location>
        <begin position="614"/>
        <end position="629"/>
    </location>
</feature>
<dbReference type="Proteomes" id="UP000198341">
    <property type="component" value="Chromosome 7"/>
</dbReference>
<keyword evidence="2" id="KW-1133">Transmembrane helix</keyword>
<dbReference type="KEGG" id="bpg:Bathy07g01850"/>
<feature type="region of interest" description="Disordered" evidence="1">
    <location>
        <begin position="504"/>
        <end position="527"/>
    </location>
</feature>
<feature type="compositionally biased region" description="Basic and acidic residues" evidence="1">
    <location>
        <begin position="104"/>
        <end position="121"/>
    </location>
</feature>
<dbReference type="EMBL" id="FO082272">
    <property type="protein sequence ID" value="CCO65939.1"/>
    <property type="molecule type" value="Genomic_DNA"/>
</dbReference>
<accession>K8FHK9</accession>
<feature type="compositionally biased region" description="Polar residues" evidence="1">
    <location>
        <begin position="15"/>
        <end position="29"/>
    </location>
</feature>
<keyword evidence="4" id="KW-1185">Reference proteome</keyword>
<dbReference type="GeneID" id="19014674"/>
<reference evidence="3 4" key="1">
    <citation type="submission" date="2011-10" db="EMBL/GenBank/DDBJ databases">
        <authorList>
            <person name="Genoscope - CEA"/>
        </authorList>
    </citation>
    <scope>NUCLEOTIDE SEQUENCE [LARGE SCALE GENOMIC DNA]</scope>
    <source>
        <strain evidence="3 4">RCC 1105</strain>
    </source>
</reference>